<gene>
    <name evidence="1" type="ORF">LKD36_01230</name>
</gene>
<dbReference type="RefSeq" id="WP_308458351.1">
    <property type="nucleotide sequence ID" value="NZ_JAJEPS010000001.1"/>
</dbReference>
<sequence length="175" mass="19243">MSNITNVPEIINNYNVYNNGNVLIGVSGAVTLPTFDAITEEVSGAGILGSYETSVPGSYSSMTQEVPFRILDEDIFSLMDPSSMVDLTFRASAQSTVKATGALDYKGMRIVERGRLKSFTPGNYEQGKQMGSSVTLELLYILIEIDGVKKLEYDKLNSVFIVNEKDLLEKVRSYS</sequence>
<dbReference type="AlphaFoldDB" id="A0AAE3A725"/>
<dbReference type="EMBL" id="JAJEPS010000001">
    <property type="protein sequence ID" value="MCC2124796.1"/>
    <property type="molecule type" value="Genomic_DNA"/>
</dbReference>
<keyword evidence="2" id="KW-1185">Reference proteome</keyword>
<reference evidence="1 2" key="1">
    <citation type="submission" date="2021-10" db="EMBL/GenBank/DDBJ databases">
        <title>Anaerobic single-cell dispensing facilitates the cultivation of human gut bacteria.</title>
        <authorList>
            <person name="Afrizal A."/>
        </authorList>
    </citation>
    <scope>NUCLEOTIDE SEQUENCE [LARGE SCALE GENOMIC DNA]</scope>
    <source>
        <strain evidence="1 2">CLA-AA-H276</strain>
    </source>
</reference>
<dbReference type="Proteomes" id="UP001198220">
    <property type="component" value="Unassembled WGS sequence"/>
</dbReference>
<evidence type="ECO:0000313" key="1">
    <source>
        <dbReference type="EMBL" id="MCC2124796.1"/>
    </source>
</evidence>
<name>A0AAE3A725_9FIRM</name>
<dbReference type="InterPro" id="IPR006498">
    <property type="entry name" value="Tail_tube"/>
</dbReference>
<evidence type="ECO:0000313" key="2">
    <source>
        <dbReference type="Proteomes" id="UP001198220"/>
    </source>
</evidence>
<comment type="caution">
    <text evidence="1">The sequence shown here is derived from an EMBL/GenBank/DDBJ whole genome shotgun (WGS) entry which is preliminary data.</text>
</comment>
<accession>A0AAE3A725</accession>
<organism evidence="1 2">
    <name type="scientific">Hominiventricola filiformis</name>
    <dbReference type="NCBI Taxonomy" id="2885352"/>
    <lineage>
        <taxon>Bacteria</taxon>
        <taxon>Bacillati</taxon>
        <taxon>Bacillota</taxon>
        <taxon>Clostridia</taxon>
        <taxon>Lachnospirales</taxon>
        <taxon>Lachnospiraceae</taxon>
        <taxon>Hominiventricola</taxon>
    </lineage>
</organism>
<dbReference type="Pfam" id="PF04985">
    <property type="entry name" value="Phage_tube"/>
    <property type="match status" value="1"/>
</dbReference>
<protein>
    <submittedName>
        <fullName evidence="1">Phage major tail tube protein</fullName>
    </submittedName>
</protein>
<proteinExistence type="predicted"/>